<dbReference type="OrthoDB" id="2506088at2759"/>
<keyword evidence="2" id="KW-1185">Reference proteome</keyword>
<reference evidence="1 2" key="1">
    <citation type="submission" date="2015-08" db="EMBL/GenBank/DDBJ databases">
        <title>Next Generation Sequencing and Analysis of the Genome of Puccinia sorghi L Schw, the Causal Agent of Maize Common Rust.</title>
        <authorList>
            <person name="Rochi L."/>
            <person name="Burguener G."/>
            <person name="Darino M."/>
            <person name="Turjanski A."/>
            <person name="Kreff E."/>
            <person name="Dieguez M.J."/>
            <person name="Sacco F."/>
        </authorList>
    </citation>
    <scope>NUCLEOTIDE SEQUENCE [LARGE SCALE GENOMIC DNA]</scope>
    <source>
        <strain evidence="1 2">RO10H11247</strain>
    </source>
</reference>
<dbReference type="PANTHER" id="PTHR31912">
    <property type="entry name" value="IP13529P"/>
    <property type="match status" value="1"/>
</dbReference>
<dbReference type="AlphaFoldDB" id="A0A0L6VVX8"/>
<evidence type="ECO:0000313" key="2">
    <source>
        <dbReference type="Proteomes" id="UP000037035"/>
    </source>
</evidence>
<protein>
    <submittedName>
        <fullName evidence="1">Uncharacterized protein</fullName>
    </submittedName>
</protein>
<proteinExistence type="predicted"/>
<name>A0A0L6VVX8_9BASI</name>
<dbReference type="EMBL" id="LAVV01000399">
    <property type="protein sequence ID" value="KNZ64390.1"/>
    <property type="molecule type" value="Genomic_DNA"/>
</dbReference>
<sequence>MKGKNIVNKSKKWNKHISFYMTLYGLRPNMKNMGYNCNFLATSNVADLSTQGCLGFDPYLQQEVLIMSIALTFLADSPMAAEVTNTPNPGSSNNPCRICYLRVDLSDHKHNLPFIYYISHQRNMGFITNRNPGCNTQSNIKTHLFHLNHLMDVKTPQLKYYMSISWLKEILGSWQLFNTDSTNIPPIQPQYMIKYYKSFIERDMAIVLANLTLSIQNLLYHISQMNARWVHKSRIHILFHLPESISRFGPPSLFATEIFENIAITSSNYQTIRLLLSGTYYFYKHSEVYFQASQKVPDFFLNTQIIQRTMGYNSPMLLEGEETPTLYDHKVRSEDQTKFPKKLQEIYPKFHICQISSVSINYKLVIKQRSFVFSLTSPVIRCLLIGPGAGTIQYVHLLWEVFPVVKILTEKLIKKQKITHGINVQHNCIDGGCKTFQANFPCQNCQEDSCTSSFVVKSSNNSYIINRFSHQ</sequence>
<dbReference type="PANTHER" id="PTHR31912:SF34">
    <property type="entry name" value="NOTOCHORD-RELATED PROTEIN"/>
    <property type="match status" value="1"/>
</dbReference>
<evidence type="ECO:0000313" key="1">
    <source>
        <dbReference type="EMBL" id="KNZ64390.1"/>
    </source>
</evidence>
<comment type="caution">
    <text evidence="1">The sequence shown here is derived from an EMBL/GenBank/DDBJ whole genome shotgun (WGS) entry which is preliminary data.</text>
</comment>
<organism evidence="1 2">
    <name type="scientific">Puccinia sorghi</name>
    <dbReference type="NCBI Taxonomy" id="27349"/>
    <lineage>
        <taxon>Eukaryota</taxon>
        <taxon>Fungi</taxon>
        <taxon>Dikarya</taxon>
        <taxon>Basidiomycota</taxon>
        <taxon>Pucciniomycotina</taxon>
        <taxon>Pucciniomycetes</taxon>
        <taxon>Pucciniales</taxon>
        <taxon>Pucciniaceae</taxon>
        <taxon>Puccinia</taxon>
    </lineage>
</organism>
<dbReference type="VEuPathDB" id="FungiDB:VP01_1035g5"/>
<gene>
    <name evidence="1" type="ORF">VP01_1035g5</name>
</gene>
<accession>A0A0L6VVX8</accession>
<dbReference type="Proteomes" id="UP000037035">
    <property type="component" value="Unassembled WGS sequence"/>
</dbReference>